<evidence type="ECO:0000313" key="1">
    <source>
        <dbReference type="EMBL" id="ACB73376.1"/>
    </source>
</evidence>
<dbReference type="HOGENOM" id="CLU_165468_0_0_0"/>
<dbReference type="STRING" id="452637.Oter_0085"/>
<protein>
    <recommendedName>
        <fullName evidence="3">Sel1 repeat family protein</fullName>
    </recommendedName>
</protein>
<dbReference type="Proteomes" id="UP000007013">
    <property type="component" value="Chromosome"/>
</dbReference>
<evidence type="ECO:0000313" key="2">
    <source>
        <dbReference type="Proteomes" id="UP000007013"/>
    </source>
</evidence>
<organism evidence="1 2">
    <name type="scientific">Opitutus terrae (strain DSM 11246 / JCM 15787 / PB90-1)</name>
    <dbReference type="NCBI Taxonomy" id="452637"/>
    <lineage>
        <taxon>Bacteria</taxon>
        <taxon>Pseudomonadati</taxon>
        <taxon>Verrucomicrobiota</taxon>
        <taxon>Opitutia</taxon>
        <taxon>Opitutales</taxon>
        <taxon>Opitutaceae</taxon>
        <taxon>Opitutus</taxon>
    </lineage>
</organism>
<dbReference type="RefSeq" id="WP_012372914.1">
    <property type="nucleotide sequence ID" value="NC_010571.1"/>
</dbReference>
<sequence length="103" mass="11294">MSFAEFAASVACDAAPPEGLSAALQALWHDHHGDWAQAHALAQEDRSEDGALVHAYLHREEGDRANAGYWYERAGRSRPVDEVTLAAEWEQIARELLGEPAKA</sequence>
<evidence type="ECO:0008006" key="3">
    <source>
        <dbReference type="Google" id="ProtNLM"/>
    </source>
</evidence>
<dbReference type="KEGG" id="ote:Oter_0085"/>
<dbReference type="OrthoDB" id="370799at2"/>
<name>B1ZMC3_OPITP</name>
<dbReference type="AlphaFoldDB" id="B1ZMC3"/>
<reference evidence="1 2" key="1">
    <citation type="journal article" date="2011" name="J. Bacteriol.">
        <title>Genome sequence of the verrucomicrobium Opitutus terrae PB90-1, an abundant inhabitant of rice paddy soil ecosystems.</title>
        <authorList>
            <person name="van Passel M.W."/>
            <person name="Kant R."/>
            <person name="Palva A."/>
            <person name="Copeland A."/>
            <person name="Lucas S."/>
            <person name="Lapidus A."/>
            <person name="Glavina del Rio T."/>
            <person name="Pitluck S."/>
            <person name="Goltsman E."/>
            <person name="Clum A."/>
            <person name="Sun H."/>
            <person name="Schmutz J."/>
            <person name="Larimer F.W."/>
            <person name="Land M.L."/>
            <person name="Hauser L."/>
            <person name="Kyrpides N."/>
            <person name="Mikhailova N."/>
            <person name="Richardson P.P."/>
            <person name="Janssen P.H."/>
            <person name="de Vos W.M."/>
            <person name="Smidt H."/>
        </authorList>
    </citation>
    <scope>NUCLEOTIDE SEQUENCE [LARGE SCALE GENOMIC DNA]</scope>
    <source>
        <strain evidence="2">DSM 11246 / JCM 15787 / PB90-1</strain>
    </source>
</reference>
<keyword evidence="2" id="KW-1185">Reference proteome</keyword>
<proteinExistence type="predicted"/>
<accession>B1ZMC3</accession>
<dbReference type="eggNOG" id="ENOG5032YM4">
    <property type="taxonomic scope" value="Bacteria"/>
</dbReference>
<gene>
    <name evidence="1" type="ordered locus">Oter_0085</name>
</gene>
<dbReference type="EMBL" id="CP001032">
    <property type="protein sequence ID" value="ACB73376.1"/>
    <property type="molecule type" value="Genomic_DNA"/>
</dbReference>